<dbReference type="InterPro" id="IPR036388">
    <property type="entry name" value="WH-like_DNA-bd_sf"/>
</dbReference>
<dbReference type="PANTHER" id="PTHR43133">
    <property type="entry name" value="RNA POLYMERASE ECF-TYPE SIGMA FACTO"/>
    <property type="match status" value="1"/>
</dbReference>
<dbReference type="SUPFAM" id="SSF88659">
    <property type="entry name" value="Sigma3 and sigma4 domains of RNA polymerase sigma factors"/>
    <property type="match status" value="1"/>
</dbReference>
<evidence type="ECO:0000259" key="6">
    <source>
        <dbReference type="Pfam" id="PF08281"/>
    </source>
</evidence>
<dbReference type="InterPro" id="IPR014284">
    <property type="entry name" value="RNA_pol_sigma-70_dom"/>
</dbReference>
<feature type="domain" description="RNA polymerase sigma-70 region 2" evidence="5">
    <location>
        <begin position="21"/>
        <end position="89"/>
    </location>
</feature>
<evidence type="ECO:0000256" key="4">
    <source>
        <dbReference type="ARBA" id="ARBA00023163"/>
    </source>
</evidence>
<dbReference type="Pfam" id="PF04542">
    <property type="entry name" value="Sigma70_r2"/>
    <property type="match status" value="1"/>
</dbReference>
<proteinExistence type="inferred from homology"/>
<sequence length="177" mass="20187">MDEGELIKGCKAFDAAAQKILYEKYASKFYGICFRYLSDEAEAEDAVTEGFLKIFSKINTFEYRGKGSLEGWMKRIVVNESLMLLRKRKHHLVEINQSDEKMKYADSIDSNLIETDILEQIKKLPKGYRTVFNMYAIEGYSHKEIGEKLGISENTSKSQLSKARASLIKSLVHIGAI</sequence>
<name>A0ABY6CLJ4_9BACT</name>
<dbReference type="SUPFAM" id="SSF88946">
    <property type="entry name" value="Sigma2 domain of RNA polymerase sigma factors"/>
    <property type="match status" value="1"/>
</dbReference>
<feature type="domain" description="RNA polymerase sigma factor 70 region 4 type 2" evidence="6">
    <location>
        <begin position="116"/>
        <end position="167"/>
    </location>
</feature>
<evidence type="ECO:0000256" key="3">
    <source>
        <dbReference type="ARBA" id="ARBA00023082"/>
    </source>
</evidence>
<dbReference type="PANTHER" id="PTHR43133:SF46">
    <property type="entry name" value="RNA POLYMERASE SIGMA-70 FACTOR ECF SUBFAMILY"/>
    <property type="match status" value="1"/>
</dbReference>
<dbReference type="Gene3D" id="1.10.1740.10">
    <property type="match status" value="1"/>
</dbReference>
<keyword evidence="2" id="KW-0805">Transcription regulation</keyword>
<dbReference type="Gene3D" id="1.10.10.10">
    <property type="entry name" value="Winged helix-like DNA-binding domain superfamily/Winged helix DNA-binding domain"/>
    <property type="match status" value="1"/>
</dbReference>
<comment type="similarity">
    <text evidence="1">Belongs to the sigma-70 factor family. ECF subfamily.</text>
</comment>
<dbReference type="EMBL" id="CP106679">
    <property type="protein sequence ID" value="UXP31382.1"/>
    <property type="molecule type" value="Genomic_DNA"/>
</dbReference>
<evidence type="ECO:0000256" key="2">
    <source>
        <dbReference type="ARBA" id="ARBA00023015"/>
    </source>
</evidence>
<protein>
    <submittedName>
        <fullName evidence="7">Sigma-70 family RNA polymerase sigma factor</fullName>
    </submittedName>
</protein>
<dbReference type="NCBIfam" id="TIGR02937">
    <property type="entry name" value="sigma70-ECF"/>
    <property type="match status" value="1"/>
</dbReference>
<dbReference type="InterPro" id="IPR013325">
    <property type="entry name" value="RNA_pol_sigma_r2"/>
</dbReference>
<reference evidence="7" key="1">
    <citation type="submission" date="2022-09" db="EMBL/GenBank/DDBJ databases">
        <title>Comparative genomics and taxonomic characterization of three novel marine species of genus Reichenbachiella exhibiting antioxidant and polysaccharide degradation activities.</title>
        <authorList>
            <person name="Muhammad N."/>
            <person name="Lee Y.-J."/>
            <person name="Ko J."/>
            <person name="Kim S.-G."/>
        </authorList>
    </citation>
    <scope>NUCLEOTIDE SEQUENCE</scope>
    <source>
        <strain evidence="7">BKB1-1</strain>
    </source>
</reference>
<dbReference type="RefSeq" id="WP_262308821.1">
    <property type="nucleotide sequence ID" value="NZ_CP106679.1"/>
</dbReference>
<evidence type="ECO:0000313" key="7">
    <source>
        <dbReference type="EMBL" id="UXP31382.1"/>
    </source>
</evidence>
<organism evidence="7 8">
    <name type="scientific">Reichenbachiella agarivorans</name>
    <dbReference type="NCBI Taxonomy" id="2979464"/>
    <lineage>
        <taxon>Bacteria</taxon>
        <taxon>Pseudomonadati</taxon>
        <taxon>Bacteroidota</taxon>
        <taxon>Cytophagia</taxon>
        <taxon>Cytophagales</taxon>
        <taxon>Reichenbachiellaceae</taxon>
        <taxon>Reichenbachiella</taxon>
    </lineage>
</organism>
<evidence type="ECO:0000313" key="8">
    <source>
        <dbReference type="Proteomes" id="UP001065174"/>
    </source>
</evidence>
<dbReference type="InterPro" id="IPR039425">
    <property type="entry name" value="RNA_pol_sigma-70-like"/>
</dbReference>
<dbReference type="Pfam" id="PF08281">
    <property type="entry name" value="Sigma70_r4_2"/>
    <property type="match status" value="1"/>
</dbReference>
<dbReference type="InterPro" id="IPR013249">
    <property type="entry name" value="RNA_pol_sigma70_r4_t2"/>
</dbReference>
<keyword evidence="8" id="KW-1185">Reference proteome</keyword>
<evidence type="ECO:0000256" key="1">
    <source>
        <dbReference type="ARBA" id="ARBA00010641"/>
    </source>
</evidence>
<accession>A0ABY6CLJ4</accession>
<dbReference type="CDD" id="cd06171">
    <property type="entry name" value="Sigma70_r4"/>
    <property type="match status" value="1"/>
</dbReference>
<dbReference type="InterPro" id="IPR007627">
    <property type="entry name" value="RNA_pol_sigma70_r2"/>
</dbReference>
<evidence type="ECO:0000259" key="5">
    <source>
        <dbReference type="Pfam" id="PF04542"/>
    </source>
</evidence>
<keyword evidence="3" id="KW-0731">Sigma factor</keyword>
<keyword evidence="4" id="KW-0804">Transcription</keyword>
<dbReference type="InterPro" id="IPR013324">
    <property type="entry name" value="RNA_pol_sigma_r3/r4-like"/>
</dbReference>
<dbReference type="Proteomes" id="UP001065174">
    <property type="component" value="Chromosome"/>
</dbReference>
<gene>
    <name evidence="7" type="ORF">N6H18_13585</name>
</gene>